<reference evidence="2 3" key="1">
    <citation type="journal article" date="2020" name="Nat. Food">
        <title>A phased Vanilla planifolia genome enables genetic improvement of flavour and production.</title>
        <authorList>
            <person name="Hasing T."/>
            <person name="Tang H."/>
            <person name="Brym M."/>
            <person name="Khazi F."/>
            <person name="Huang T."/>
            <person name="Chambers A.H."/>
        </authorList>
    </citation>
    <scope>NUCLEOTIDE SEQUENCE [LARGE SCALE GENOMIC DNA]</scope>
    <source>
        <tissue evidence="2">Leaf</tissue>
    </source>
</reference>
<feature type="compositionally biased region" description="Basic and acidic residues" evidence="1">
    <location>
        <begin position="81"/>
        <end position="110"/>
    </location>
</feature>
<dbReference type="OrthoDB" id="551907at2759"/>
<comment type="caution">
    <text evidence="2">The sequence shown here is derived from an EMBL/GenBank/DDBJ whole genome shotgun (WGS) entry which is preliminary data.</text>
</comment>
<dbReference type="EMBL" id="JADCNL010000008">
    <property type="protein sequence ID" value="KAG0469532.1"/>
    <property type="molecule type" value="Genomic_DNA"/>
</dbReference>
<dbReference type="SUPFAM" id="SSF57889">
    <property type="entry name" value="Cysteine-rich domain"/>
    <property type="match status" value="1"/>
</dbReference>
<evidence type="ECO:0008006" key="4">
    <source>
        <dbReference type="Google" id="ProtNLM"/>
    </source>
</evidence>
<dbReference type="InterPro" id="IPR046349">
    <property type="entry name" value="C1-like_sf"/>
</dbReference>
<keyword evidence="3" id="KW-1185">Reference proteome</keyword>
<sequence>MYICDGCEKTGDDFSFYCRRCDFDLHPHCALEDGYEVVDSEKEDEVEAWPKKVKHKLHKHVLVKAERDGNSYEESDDSEEGKEHDDYNKNEGNEVEHESPDSLHFKKASELEDDEEEAEDNSKKILGDESGDKKEGEDTDEDNKNEEDSEGDGEQ</sequence>
<name>A0A835QID4_VANPL</name>
<protein>
    <recommendedName>
        <fullName evidence="4">DC1 domain-containing protein</fullName>
    </recommendedName>
</protein>
<feature type="compositionally biased region" description="Acidic residues" evidence="1">
    <location>
        <begin position="71"/>
        <end position="80"/>
    </location>
</feature>
<gene>
    <name evidence="2" type="ORF">HPP92_016232</name>
</gene>
<evidence type="ECO:0000256" key="1">
    <source>
        <dbReference type="SAM" id="MobiDB-lite"/>
    </source>
</evidence>
<feature type="compositionally biased region" description="Basic and acidic residues" evidence="1">
    <location>
        <begin position="120"/>
        <end position="136"/>
    </location>
</feature>
<evidence type="ECO:0000313" key="3">
    <source>
        <dbReference type="Proteomes" id="UP000636800"/>
    </source>
</evidence>
<dbReference type="Proteomes" id="UP000636800">
    <property type="component" value="Unassembled WGS sequence"/>
</dbReference>
<feature type="region of interest" description="Disordered" evidence="1">
    <location>
        <begin position="60"/>
        <end position="155"/>
    </location>
</feature>
<accession>A0A835QID4</accession>
<feature type="compositionally biased region" description="Acidic residues" evidence="1">
    <location>
        <begin position="137"/>
        <end position="155"/>
    </location>
</feature>
<evidence type="ECO:0000313" key="2">
    <source>
        <dbReference type="EMBL" id="KAG0469532.1"/>
    </source>
</evidence>
<proteinExistence type="predicted"/>
<dbReference type="AlphaFoldDB" id="A0A835QID4"/>
<organism evidence="2 3">
    <name type="scientific">Vanilla planifolia</name>
    <name type="common">Vanilla</name>
    <dbReference type="NCBI Taxonomy" id="51239"/>
    <lineage>
        <taxon>Eukaryota</taxon>
        <taxon>Viridiplantae</taxon>
        <taxon>Streptophyta</taxon>
        <taxon>Embryophyta</taxon>
        <taxon>Tracheophyta</taxon>
        <taxon>Spermatophyta</taxon>
        <taxon>Magnoliopsida</taxon>
        <taxon>Liliopsida</taxon>
        <taxon>Asparagales</taxon>
        <taxon>Orchidaceae</taxon>
        <taxon>Vanilloideae</taxon>
        <taxon>Vanilleae</taxon>
        <taxon>Vanilla</taxon>
    </lineage>
</organism>